<dbReference type="EMBL" id="BJXN01000006">
    <property type="protein sequence ID" value="GEM89675.1"/>
    <property type="molecule type" value="Genomic_DNA"/>
</dbReference>
<proteinExistence type="predicted"/>
<feature type="compositionally biased region" description="Gly residues" evidence="1">
    <location>
        <begin position="92"/>
        <end position="103"/>
    </location>
</feature>
<sequence>MEAKRAARLLAAHLEQPLEVWPEFNPRRVPFAVYDERIEGLRAATCYARLAFQTPAYQLRITCHGLRTAHRRLPSFRTSGPTARESRNLKTRGGGAGGSKHAR</sequence>
<evidence type="ECO:0000313" key="2">
    <source>
        <dbReference type="EMBL" id="GEM89675.1"/>
    </source>
</evidence>
<evidence type="ECO:0000313" key="3">
    <source>
        <dbReference type="Proteomes" id="UP000321827"/>
    </source>
</evidence>
<evidence type="ECO:0000256" key="1">
    <source>
        <dbReference type="SAM" id="MobiDB-lite"/>
    </source>
</evidence>
<dbReference type="Proteomes" id="UP000321827">
    <property type="component" value="Unassembled WGS sequence"/>
</dbReference>
<dbReference type="AlphaFoldDB" id="A0A511RJ47"/>
<reference evidence="2 3" key="1">
    <citation type="submission" date="2019-07" db="EMBL/GenBank/DDBJ databases">
        <title>Whole genome shotgun sequence of Oceanithermus desulfurans NBRC 100063.</title>
        <authorList>
            <person name="Hosoyama A."/>
            <person name="Uohara A."/>
            <person name="Ohji S."/>
            <person name="Ichikawa N."/>
        </authorList>
    </citation>
    <scope>NUCLEOTIDE SEQUENCE [LARGE SCALE GENOMIC DNA]</scope>
    <source>
        <strain evidence="2 3">NBRC 100063</strain>
    </source>
</reference>
<gene>
    <name evidence="2" type="ORF">ODE01S_11090</name>
</gene>
<comment type="caution">
    <text evidence="2">The sequence shown here is derived from an EMBL/GenBank/DDBJ whole genome shotgun (WGS) entry which is preliminary data.</text>
</comment>
<accession>A0A511RJ47</accession>
<feature type="region of interest" description="Disordered" evidence="1">
    <location>
        <begin position="72"/>
        <end position="103"/>
    </location>
</feature>
<name>A0A511RJ47_9DEIN</name>
<organism evidence="2 3">
    <name type="scientific">Oceanithermus desulfurans NBRC 100063</name>
    <dbReference type="NCBI Taxonomy" id="1227550"/>
    <lineage>
        <taxon>Bacteria</taxon>
        <taxon>Thermotogati</taxon>
        <taxon>Deinococcota</taxon>
        <taxon>Deinococci</taxon>
        <taxon>Thermales</taxon>
        <taxon>Thermaceae</taxon>
        <taxon>Oceanithermus</taxon>
    </lineage>
</organism>
<protein>
    <submittedName>
        <fullName evidence="2">Uncharacterized protein</fullName>
    </submittedName>
</protein>
<dbReference type="RefSeq" id="WP_147146707.1">
    <property type="nucleotide sequence ID" value="NZ_BJXN01000006.1"/>
</dbReference>